<dbReference type="Proteomes" id="UP000216998">
    <property type="component" value="Unassembled WGS sequence"/>
</dbReference>
<dbReference type="InterPro" id="IPR001279">
    <property type="entry name" value="Metallo-B-lactamas"/>
</dbReference>
<proteinExistence type="predicted"/>
<dbReference type="SUPFAM" id="SSF56281">
    <property type="entry name" value="Metallo-hydrolase/oxidoreductase"/>
    <property type="match status" value="1"/>
</dbReference>
<dbReference type="CDD" id="cd16279">
    <property type="entry name" value="metallo-hydrolase-like_MBL-fold"/>
    <property type="match status" value="1"/>
</dbReference>
<dbReference type="OrthoDB" id="9781189at2"/>
<dbReference type="SMART" id="SM00849">
    <property type="entry name" value="Lactamase_B"/>
    <property type="match status" value="1"/>
</dbReference>
<organism evidence="2 3">
    <name type="scientific">Niveispirillum lacus</name>
    <dbReference type="NCBI Taxonomy" id="1981099"/>
    <lineage>
        <taxon>Bacteria</taxon>
        <taxon>Pseudomonadati</taxon>
        <taxon>Pseudomonadota</taxon>
        <taxon>Alphaproteobacteria</taxon>
        <taxon>Rhodospirillales</taxon>
        <taxon>Azospirillaceae</taxon>
        <taxon>Niveispirillum</taxon>
    </lineage>
</organism>
<comment type="caution">
    <text evidence="2">The sequence shown here is derived from an EMBL/GenBank/DDBJ whole genome shotgun (WGS) entry which is preliminary data.</text>
</comment>
<dbReference type="EMBL" id="NOXU01000011">
    <property type="protein sequence ID" value="OYQ37738.1"/>
    <property type="molecule type" value="Genomic_DNA"/>
</dbReference>
<dbReference type="PANTHER" id="PTHR42663:SF6">
    <property type="entry name" value="HYDROLASE C777.06C-RELATED"/>
    <property type="match status" value="1"/>
</dbReference>
<evidence type="ECO:0000313" key="3">
    <source>
        <dbReference type="Proteomes" id="UP000216998"/>
    </source>
</evidence>
<dbReference type="InterPro" id="IPR036866">
    <property type="entry name" value="RibonucZ/Hydroxyglut_hydro"/>
</dbReference>
<dbReference type="PANTHER" id="PTHR42663">
    <property type="entry name" value="HYDROLASE C777.06C-RELATED-RELATED"/>
    <property type="match status" value="1"/>
</dbReference>
<dbReference type="Pfam" id="PF12706">
    <property type="entry name" value="Lactamase_B_2"/>
    <property type="match status" value="1"/>
</dbReference>
<dbReference type="AlphaFoldDB" id="A0A255Z8E2"/>
<gene>
    <name evidence="2" type="ORF">CHU95_00785</name>
</gene>
<accession>A0A255Z8E2</accession>
<dbReference type="Gene3D" id="3.60.15.10">
    <property type="entry name" value="Ribonuclease Z/Hydroxyacylglutathione hydrolase-like"/>
    <property type="match status" value="1"/>
</dbReference>
<keyword evidence="2" id="KW-0378">Hydrolase</keyword>
<sequence>MRVTILGCGGSGGVPLVGNVWGHADPTEPRNRRRRPSILVQNRDTTILVDTGPDMREQLNDAGVRRLDGVLYTHAHADHAHGIDDLRAVNWLQHAPVQLYGDATTMGILTRRFDYCFEAAEVRPPHFPRPVLIPNIINGPLTIGSIEIFPFVQDHGYSESLGFRFGPIGYSTDVVHLSDAAFDVLAGVDTWIVDCVRLEPPHPVHAHWEITRGWIERLRPRRAILTHMNQSMDYATLRGMLPSGVEPGYDGMVLVPGGQGDQ</sequence>
<feature type="domain" description="Metallo-beta-lactamase" evidence="1">
    <location>
        <begin position="34"/>
        <end position="207"/>
    </location>
</feature>
<dbReference type="GO" id="GO:0016787">
    <property type="term" value="F:hydrolase activity"/>
    <property type="evidence" value="ECO:0007669"/>
    <property type="project" value="UniProtKB-KW"/>
</dbReference>
<name>A0A255Z8E2_9PROT</name>
<evidence type="ECO:0000259" key="1">
    <source>
        <dbReference type="SMART" id="SM00849"/>
    </source>
</evidence>
<reference evidence="2 3" key="1">
    <citation type="submission" date="2017-07" db="EMBL/GenBank/DDBJ databases">
        <title>Niveispirillum cyanobacteriorum sp. nov., isolated from cyanobacterial aggregates in a eutrophic lake.</title>
        <authorList>
            <person name="Cai H."/>
        </authorList>
    </citation>
    <scope>NUCLEOTIDE SEQUENCE [LARGE SCALE GENOMIC DNA]</scope>
    <source>
        <strain evidence="3">TH1-14</strain>
    </source>
</reference>
<protein>
    <submittedName>
        <fullName evidence="2">MBL fold metallo-hydrolase</fullName>
    </submittedName>
</protein>
<keyword evidence="3" id="KW-1185">Reference proteome</keyword>
<evidence type="ECO:0000313" key="2">
    <source>
        <dbReference type="EMBL" id="OYQ37738.1"/>
    </source>
</evidence>